<dbReference type="EMBL" id="CCKQ01016569">
    <property type="protein sequence ID" value="CDW88442.1"/>
    <property type="molecule type" value="Genomic_DNA"/>
</dbReference>
<proteinExistence type="predicted"/>
<name>A0A078B592_STYLE</name>
<dbReference type="OrthoDB" id="18862at2759"/>
<dbReference type="PROSITE" id="PS51221">
    <property type="entry name" value="TTL"/>
    <property type="match status" value="1"/>
</dbReference>
<feature type="compositionally biased region" description="Low complexity" evidence="1">
    <location>
        <begin position="51"/>
        <end position="60"/>
    </location>
</feature>
<dbReference type="SUPFAM" id="SSF56059">
    <property type="entry name" value="Glutathione synthetase ATP-binding domain-like"/>
    <property type="match status" value="1"/>
</dbReference>
<dbReference type="InParanoid" id="A0A078B592"/>
<dbReference type="PANTHER" id="PTHR46069">
    <property type="entry name" value="TUBULIN TYROSINE LIGASE"/>
    <property type="match status" value="1"/>
</dbReference>
<keyword evidence="3" id="KW-1185">Reference proteome</keyword>
<dbReference type="PANTHER" id="PTHR46069:SF1">
    <property type="entry name" value="CHROMOSOME UNDETERMINED SCAFFOLD_125, WHOLE GENOME SHOTGUN SEQUENCE"/>
    <property type="match status" value="1"/>
</dbReference>
<evidence type="ECO:0000313" key="3">
    <source>
        <dbReference type="Proteomes" id="UP000039865"/>
    </source>
</evidence>
<reference evidence="2 3" key="1">
    <citation type="submission" date="2014-06" db="EMBL/GenBank/DDBJ databases">
        <authorList>
            <person name="Swart Estienne"/>
        </authorList>
    </citation>
    <scope>NUCLEOTIDE SEQUENCE [LARGE SCALE GENOMIC DNA]</scope>
    <source>
        <strain evidence="2 3">130c</strain>
    </source>
</reference>
<dbReference type="Pfam" id="PF03133">
    <property type="entry name" value="TTL"/>
    <property type="match status" value="1"/>
</dbReference>
<feature type="region of interest" description="Disordered" evidence="1">
    <location>
        <begin position="300"/>
        <end position="326"/>
    </location>
</feature>
<evidence type="ECO:0000313" key="2">
    <source>
        <dbReference type="EMBL" id="CDW88442.1"/>
    </source>
</evidence>
<protein>
    <submittedName>
        <fullName evidence="2">Ttl domain containing protein</fullName>
    </submittedName>
</protein>
<dbReference type="AlphaFoldDB" id="A0A078B592"/>
<organism evidence="2 3">
    <name type="scientific">Stylonychia lemnae</name>
    <name type="common">Ciliate</name>
    <dbReference type="NCBI Taxonomy" id="5949"/>
    <lineage>
        <taxon>Eukaryota</taxon>
        <taxon>Sar</taxon>
        <taxon>Alveolata</taxon>
        <taxon>Ciliophora</taxon>
        <taxon>Intramacronucleata</taxon>
        <taxon>Spirotrichea</taxon>
        <taxon>Stichotrichia</taxon>
        <taxon>Sporadotrichida</taxon>
        <taxon>Oxytrichidae</taxon>
        <taxon>Stylonychinae</taxon>
        <taxon>Stylonychia</taxon>
    </lineage>
</organism>
<dbReference type="Gene3D" id="3.30.470.20">
    <property type="entry name" value="ATP-grasp fold, B domain"/>
    <property type="match status" value="1"/>
</dbReference>
<feature type="region of interest" description="Disordered" evidence="1">
    <location>
        <begin position="158"/>
        <end position="187"/>
    </location>
</feature>
<evidence type="ECO:0000256" key="1">
    <source>
        <dbReference type="SAM" id="MobiDB-lite"/>
    </source>
</evidence>
<dbReference type="Proteomes" id="UP000039865">
    <property type="component" value="Unassembled WGS sequence"/>
</dbReference>
<feature type="region of interest" description="Disordered" evidence="1">
    <location>
        <begin position="200"/>
        <end position="223"/>
    </location>
</feature>
<sequence>MSIMSSTNNLQTKTKQQIDGVAFSFSEEKVQAQERAFIIRNPSKPRDQTVNNNINHNFNNSTSGNYDNISSLLKRQSIATQDDTTNNKTQFPSHQKQQLIKEEYQMGLQQQTVLGYQHQHSLPSKFILKKDSVSSINYQNRNNYSLINQVLKNIQQQDSKNQSYYHTEEDEKLPQLRKGKQQTSQSKEFQKFQSDLNYQMHHSGGKQEAENGYTNAEKRSIGQTKIRKAAKSVNPISKGHQQLIYTQGSQTLKQATQRQNTYTELVMNNHSQVTVIDDNYMMSKGRLPPQKLRQIDEELNNTGNLTPNNKTDNSQSLIKQEGSSRQNKLERLKIDQDMINFQMGQQQYTVNTPNSKGQVKNVEKKIKLKKQNELKQYKTKLKNQYKRSIDEISDLGSMGAAYIGSAFSNTSTLPFSKQSQLTSTNASGMKKILGFSQLTSTRNLIGDGFKFQVLKGNNAKLVQRVLSNRYWWTEMSTYSKPPQFKWSPCSIKADFPKMNSYKQIINHFENHREITRKDELLINLTHYFSNQNLNVFDYVPVTFQIIIPEGKSQNLELSLKKFQLCYDTLDRNKYTVLDILRSSKNQIASQNFADIEKSLQIKYQLRNHFQKYNPLQIVMPVCHFVGGNMWVLKTTSQNRGRGIHVFKSYKQLKQLIRQYIFQSNDESSYQNKGSVPGGTQSNGFHYIPKTLNFVIQKYIERPMLINKRKFDIRVWVLVNQDMDVFFFKEGYLRTTCAEYKLDNVEDQYIHLTNNAVQRNASQYGQFEDGNQLSFQDLQRYIQEHYKGQVKIDVYEDLVEDMKYQVVKTLESIKKKLNSENRKFCFEIFGFDFIIDQDFNVWLIECNTNPCLDESSGLLRILLPRMLDDAFKLTIDKIFPNPKDVYLQNSNNISLKITSKNNALAQKDPLQRRDTDYKFSKSQSNWKNLKTSYADQANYIGSQDSSIYPIEGYSDYANLWDKLMNLTSGSNYLKVNERRIRSDTVLYSPEGVEFFATSFKSYKEHQSMKAQQLKSVTNRLSPNFLILQTSSQINNSIIDKNDQSHNESKIAGGGRNNLVTADSNMLLISGKNTEIQIDEKYKKYVKLTQSSEFKNQSQLD</sequence>
<feature type="region of interest" description="Disordered" evidence="1">
    <location>
        <begin position="40"/>
        <end position="65"/>
    </location>
</feature>
<dbReference type="InterPro" id="IPR004344">
    <property type="entry name" value="TTL/TTLL_fam"/>
</dbReference>
<accession>A0A078B592</accession>
<gene>
    <name evidence="2" type="primary">Contig9025.g9650</name>
    <name evidence="2" type="ORF">STYLEM_17563</name>
</gene>